<gene>
    <name evidence="1" type="ORF">GCM10011398_16220</name>
</gene>
<keyword evidence="2" id="KW-1185">Reference proteome</keyword>
<dbReference type="AlphaFoldDB" id="A0A917HAI1"/>
<dbReference type="Proteomes" id="UP000622860">
    <property type="component" value="Unassembled WGS sequence"/>
</dbReference>
<protein>
    <recommendedName>
        <fullName evidence="3">Imidazolonepropionase</fullName>
    </recommendedName>
</protein>
<reference evidence="1" key="2">
    <citation type="submission" date="2020-09" db="EMBL/GenBank/DDBJ databases">
        <authorList>
            <person name="Sun Q."/>
            <person name="Zhou Y."/>
        </authorList>
    </citation>
    <scope>NUCLEOTIDE SEQUENCE</scope>
    <source>
        <strain evidence="1">CGMCC 1.12754</strain>
    </source>
</reference>
<evidence type="ECO:0008006" key="3">
    <source>
        <dbReference type="Google" id="ProtNLM"/>
    </source>
</evidence>
<dbReference type="InterPro" id="IPR010763">
    <property type="entry name" value="DgaF"/>
</dbReference>
<name>A0A917HAI1_9BACI</name>
<proteinExistence type="predicted"/>
<dbReference type="EMBL" id="BMFR01000005">
    <property type="protein sequence ID" value="GGG72623.1"/>
    <property type="molecule type" value="Genomic_DNA"/>
</dbReference>
<dbReference type="Gene3D" id="3.20.20.70">
    <property type="entry name" value="Aldolase class I"/>
    <property type="match status" value="1"/>
</dbReference>
<dbReference type="InterPro" id="IPR013785">
    <property type="entry name" value="Aldolase_TIM"/>
</dbReference>
<comment type="caution">
    <text evidence="1">The sequence shown here is derived from an EMBL/GenBank/DDBJ whole genome shotgun (WGS) entry which is preliminary data.</text>
</comment>
<accession>A0A917HAI1</accession>
<reference evidence="1" key="1">
    <citation type="journal article" date="2014" name="Int. J. Syst. Evol. Microbiol.">
        <title>Complete genome sequence of Corynebacterium casei LMG S-19264T (=DSM 44701T), isolated from a smear-ripened cheese.</title>
        <authorList>
            <consortium name="US DOE Joint Genome Institute (JGI-PGF)"/>
            <person name="Walter F."/>
            <person name="Albersmeier A."/>
            <person name="Kalinowski J."/>
            <person name="Ruckert C."/>
        </authorList>
    </citation>
    <scope>NUCLEOTIDE SEQUENCE</scope>
    <source>
        <strain evidence="1">CGMCC 1.12754</strain>
    </source>
</reference>
<sequence length="240" mass="25883">MNYRMQRKLYDKFLFNYLAKDAGNAAEIMEAGGGYVVPGIVSDKFSTPDKAALKVQELKTVTEMVSVGLGGGGDAANWKRVLDISLASNPGHLNQPFETASYTKGFLDGSDVPNQLVNALVKPTGQVGRIQLTSGQVMNAEEFLDLAAALGIESIKIMPVNGDEHIDELIHLTRLAGAKGIRGIEPAGGINASNIRNLVEGVKNIDIEFFMPHIFGATIDKQTGKTIPTKVREILDELED</sequence>
<evidence type="ECO:0000313" key="1">
    <source>
        <dbReference type="EMBL" id="GGG72623.1"/>
    </source>
</evidence>
<evidence type="ECO:0000313" key="2">
    <source>
        <dbReference type="Proteomes" id="UP000622860"/>
    </source>
</evidence>
<organism evidence="1 2">
    <name type="scientific">Virgibacillus oceani</name>
    <dbReference type="NCBI Taxonomy" id="1479511"/>
    <lineage>
        <taxon>Bacteria</taxon>
        <taxon>Bacillati</taxon>
        <taxon>Bacillota</taxon>
        <taxon>Bacilli</taxon>
        <taxon>Bacillales</taxon>
        <taxon>Bacillaceae</taxon>
        <taxon>Virgibacillus</taxon>
    </lineage>
</organism>
<dbReference type="Pfam" id="PF07071">
    <property type="entry name" value="KDGP_aldolase"/>
    <property type="match status" value="1"/>
</dbReference>